<gene>
    <name evidence="1" type="ORF">E2I00_003317</name>
</gene>
<organism evidence="1 2">
    <name type="scientific">Balaenoptera physalus</name>
    <name type="common">Fin whale</name>
    <name type="synonym">Balaena physalus</name>
    <dbReference type="NCBI Taxonomy" id="9770"/>
    <lineage>
        <taxon>Eukaryota</taxon>
        <taxon>Metazoa</taxon>
        <taxon>Chordata</taxon>
        <taxon>Craniata</taxon>
        <taxon>Vertebrata</taxon>
        <taxon>Euteleostomi</taxon>
        <taxon>Mammalia</taxon>
        <taxon>Eutheria</taxon>
        <taxon>Laurasiatheria</taxon>
        <taxon>Artiodactyla</taxon>
        <taxon>Whippomorpha</taxon>
        <taxon>Cetacea</taxon>
        <taxon>Mysticeti</taxon>
        <taxon>Balaenopteridae</taxon>
        <taxon>Balaenoptera</taxon>
    </lineage>
</organism>
<dbReference type="AlphaFoldDB" id="A0A643BTF1"/>
<comment type="caution">
    <text evidence="1">The sequence shown here is derived from an EMBL/GenBank/DDBJ whole genome shotgun (WGS) entry which is preliminary data.</text>
</comment>
<evidence type="ECO:0000313" key="1">
    <source>
        <dbReference type="EMBL" id="KAB0390875.1"/>
    </source>
</evidence>
<name>A0A643BTF1_BALPH</name>
<proteinExistence type="predicted"/>
<keyword evidence="2" id="KW-1185">Reference proteome</keyword>
<sequence length="129" mass="13764">MGCLGTWPCGIAVISTKDGSLCPGQVSRVGPDRDAGVRLQAGQVTTLPHALVGNTAAPPAAGEEEDQGAVFGQEVHVSLLCRILSFKKEYPTLQPKEPPPSLLEADLTEFDVKNSHLPSEVLYMLKNVR</sequence>
<dbReference type="OrthoDB" id="421051at2759"/>
<dbReference type="EMBL" id="SGJD01004985">
    <property type="protein sequence ID" value="KAB0390875.1"/>
    <property type="molecule type" value="Genomic_DNA"/>
</dbReference>
<protein>
    <submittedName>
        <fullName evidence="1">Uncharacterized protein</fullName>
    </submittedName>
</protein>
<accession>A0A643BTF1</accession>
<evidence type="ECO:0000313" key="2">
    <source>
        <dbReference type="Proteomes" id="UP000437017"/>
    </source>
</evidence>
<dbReference type="Proteomes" id="UP000437017">
    <property type="component" value="Unassembled WGS sequence"/>
</dbReference>
<reference evidence="1 2" key="1">
    <citation type="journal article" date="2019" name="PLoS ONE">
        <title>Genomic analyses reveal an absence of contemporary introgressive admixture between fin whales and blue whales, despite known hybrids.</title>
        <authorList>
            <person name="Westbury M.V."/>
            <person name="Petersen B."/>
            <person name="Lorenzen E.D."/>
        </authorList>
    </citation>
    <scope>NUCLEOTIDE SEQUENCE [LARGE SCALE GENOMIC DNA]</scope>
    <source>
        <strain evidence="1">FinWhale-01</strain>
    </source>
</reference>